<dbReference type="Proteomes" id="UP000612855">
    <property type="component" value="Unassembled WGS sequence"/>
</dbReference>
<evidence type="ECO:0000313" key="3">
    <source>
        <dbReference type="EMBL" id="GGE18715.1"/>
    </source>
</evidence>
<proteinExistence type="inferred from homology"/>
<dbReference type="Gene3D" id="3.40.50.300">
    <property type="entry name" value="P-loop containing nucleotide triphosphate hydrolases"/>
    <property type="match status" value="1"/>
</dbReference>
<gene>
    <name evidence="3" type="ORF">GCM10011360_04330</name>
</gene>
<comment type="caution">
    <text evidence="3">The sequence shown here is derived from an EMBL/GenBank/DDBJ whole genome shotgun (WGS) entry which is preliminary data.</text>
</comment>
<dbReference type="HAMAP" id="MF_04144">
    <property type="entry name" value="TERL_LAMBDA"/>
    <property type="match status" value="1"/>
</dbReference>
<reference evidence="4" key="1">
    <citation type="journal article" date="2019" name="Int. J. Syst. Evol. Microbiol.">
        <title>The Global Catalogue of Microorganisms (GCM) 10K type strain sequencing project: providing services to taxonomists for standard genome sequencing and annotation.</title>
        <authorList>
            <consortium name="The Broad Institute Genomics Platform"/>
            <consortium name="The Broad Institute Genome Sequencing Center for Infectious Disease"/>
            <person name="Wu L."/>
            <person name="Ma J."/>
        </authorList>
    </citation>
    <scope>NUCLEOTIDE SEQUENCE [LARGE SCALE GENOMIC DNA]</scope>
    <source>
        <strain evidence="4">CGMCC 1.12664</strain>
    </source>
</reference>
<keyword evidence="4" id="KW-1185">Reference proteome</keyword>
<dbReference type="InterPro" id="IPR046454">
    <property type="entry name" value="GpA_endonuclease"/>
</dbReference>
<dbReference type="InterPro" id="IPR027417">
    <property type="entry name" value="P-loop_NTPase"/>
</dbReference>
<dbReference type="AlphaFoldDB" id="A0A916ZZA1"/>
<evidence type="ECO:0000313" key="4">
    <source>
        <dbReference type="Proteomes" id="UP000612855"/>
    </source>
</evidence>
<feature type="domain" description="Terminase large subunit GpA endonuclease" evidence="2">
    <location>
        <begin position="290"/>
        <end position="563"/>
    </location>
</feature>
<name>A0A916ZZA1_9RHOB</name>
<feature type="domain" description="Phage terminase large subunit GpA ATPase" evidence="1">
    <location>
        <begin position="41"/>
        <end position="280"/>
    </location>
</feature>
<dbReference type="EMBL" id="BMFJ01000001">
    <property type="protein sequence ID" value="GGE18715.1"/>
    <property type="molecule type" value="Genomic_DNA"/>
</dbReference>
<protein>
    <submittedName>
        <fullName evidence="3">Terminase</fullName>
    </submittedName>
</protein>
<sequence length="591" mass="65589">MKHDPYSRLRREAMQVLRPPAKIALSDWVEKHVFLPSAIAAQPGRMRLWPHQRAIADSIGDPGVERVSVLKSVRVGYTQLLTAAIGHYAVNDPSPVLVVVPAEQDARDLMTGNVEPTFAESPLLRAALKADDGGRDTLFQRRFPGGSLKLVSARSPRNLRGHTARVLLLDEVDGFEIDARGEGDPVSLAERRTLSYGDRKIVMGSTPVDEATSRILRAYSASDGRVYECRCPECGGMTEILWRHIEWQPDTPGTAAFRCPHCEALIEERHKPGMIRDGGWRITRPHVHGHHGYRMNALISLLPNASWGRLAAEFLEAKRNPETLKAFTTTLLAEPWRDDAEELDDASLYGRREPIGLDRVPPEVLVLSAGVDVQDDRLEVSTVGWTKDGDALVLAHEIVWGSPLEGESWAELDDLLRRDFRHPRGGVLRVDATIVDSGDGGHADAVYAFCRPRSGRRVLAGKGVPGFQRPAIQLSNARNVRLILVGVDAIKSQLVTRLSSGRSIRFGDTLDATYFEQLTGERRVVKYSRGHPVRRFERIPGRRVETLDCLTYAFAARQLVGLDLGRREDELASVTGTVKPATVIRSKWLEG</sequence>
<dbReference type="InterPro" id="IPR008866">
    <property type="entry name" value="Phage_lambda_GpA-like"/>
</dbReference>
<dbReference type="GO" id="GO:0004519">
    <property type="term" value="F:endonuclease activity"/>
    <property type="evidence" value="ECO:0007669"/>
    <property type="project" value="InterPro"/>
</dbReference>
<organism evidence="3 4">
    <name type="scientific">Primorskyibacter flagellatus</name>
    <dbReference type="NCBI Taxonomy" id="1387277"/>
    <lineage>
        <taxon>Bacteria</taxon>
        <taxon>Pseudomonadati</taxon>
        <taxon>Pseudomonadota</taxon>
        <taxon>Alphaproteobacteria</taxon>
        <taxon>Rhodobacterales</taxon>
        <taxon>Roseobacteraceae</taxon>
        <taxon>Primorskyibacter</taxon>
    </lineage>
</organism>
<dbReference type="RefSeq" id="WP_188475990.1">
    <property type="nucleotide sequence ID" value="NZ_BMFJ01000001.1"/>
</dbReference>
<dbReference type="GO" id="GO:0016887">
    <property type="term" value="F:ATP hydrolysis activity"/>
    <property type="evidence" value="ECO:0007669"/>
    <property type="project" value="InterPro"/>
</dbReference>
<evidence type="ECO:0000259" key="1">
    <source>
        <dbReference type="Pfam" id="PF05876"/>
    </source>
</evidence>
<accession>A0A916ZZA1</accession>
<evidence type="ECO:0000259" key="2">
    <source>
        <dbReference type="Pfam" id="PF20454"/>
    </source>
</evidence>
<dbReference type="Pfam" id="PF20454">
    <property type="entry name" value="GpA_nuclease"/>
    <property type="match status" value="1"/>
</dbReference>
<dbReference type="GO" id="GO:0005524">
    <property type="term" value="F:ATP binding"/>
    <property type="evidence" value="ECO:0007669"/>
    <property type="project" value="InterPro"/>
</dbReference>
<dbReference type="Pfam" id="PF05876">
    <property type="entry name" value="GpA_ATPase"/>
    <property type="match status" value="1"/>
</dbReference>
<dbReference type="InterPro" id="IPR046453">
    <property type="entry name" value="GpA_ATPase"/>
</dbReference>